<accession>A0A212I2T1</accession>
<reference evidence="1" key="1">
    <citation type="submission" date="2016-04" db="EMBL/GenBank/DDBJ databases">
        <authorList>
            <person name="Evans L.H."/>
            <person name="Alamgir A."/>
            <person name="Owens N."/>
            <person name="Weber N.D."/>
            <person name="Virtaneva K."/>
            <person name="Barbian K."/>
            <person name="Babar A."/>
            <person name="Rosenke K."/>
        </authorList>
    </citation>
    <scope>NUCLEOTIDE SEQUENCE</scope>
    <source>
        <strain evidence="2">86-2</strain>
        <strain evidence="1">92-3</strain>
    </source>
</reference>
<dbReference type="InterPro" id="IPR052947">
    <property type="entry name" value="T6SS_Hcp1_domain"/>
</dbReference>
<evidence type="ECO:0000313" key="1">
    <source>
        <dbReference type="EMBL" id="SBV61044.1"/>
    </source>
</evidence>
<gene>
    <name evidence="2" type="ORF">KL86CIT2_600125</name>
    <name evidence="1" type="ORF">KM92CIT3_10124</name>
</gene>
<dbReference type="PANTHER" id="PTHR34319:SF7">
    <property type="entry name" value="HNH ENDONUCLEASE DOMAIN-CONTAINING PROTEIN"/>
    <property type="match status" value="1"/>
</dbReference>
<evidence type="ECO:0000313" key="2">
    <source>
        <dbReference type="EMBL" id="SBV68576.1"/>
    </source>
</evidence>
<dbReference type="InterPro" id="IPR008514">
    <property type="entry name" value="T6SS_Hcp"/>
</dbReference>
<organism evidence="1">
    <name type="scientific">uncultured Citrobacter sp</name>
    <dbReference type="NCBI Taxonomy" id="200446"/>
    <lineage>
        <taxon>Bacteria</taxon>
        <taxon>Pseudomonadati</taxon>
        <taxon>Pseudomonadota</taxon>
        <taxon>Gammaproteobacteria</taxon>
        <taxon>Enterobacterales</taxon>
        <taxon>Enterobacteriaceae</taxon>
        <taxon>Citrobacter</taxon>
        <taxon>environmental samples</taxon>
    </lineage>
</organism>
<dbReference type="AlphaFoldDB" id="A0A212I2T1"/>
<protein>
    <submittedName>
        <fullName evidence="1">Type VI secretion system effector, Hcp1 family protein</fullName>
    </submittedName>
</protein>
<dbReference type="InterPro" id="IPR036624">
    <property type="entry name" value="Hcp1-lik_sf"/>
</dbReference>
<dbReference type="EMBL" id="FLUB01000001">
    <property type="protein sequence ID" value="SBV61044.1"/>
    <property type="molecule type" value="Genomic_DNA"/>
</dbReference>
<dbReference type="NCBIfam" id="TIGR03344">
    <property type="entry name" value="VI_effect_Hcp1"/>
    <property type="match status" value="1"/>
</dbReference>
<sequence>MANTMWLALNGQAQGLISAGCASVSSIGNKSQPAHRDQIMVMTVNHGMSRVQNVNHQCLTFIKPVDKSSPLLGKAITDNEILSCEFSFYRTSPAGLNECYYVLKLINARISSIHLQVPHTIDDSAGQPEEIIELSYESISWEHLIAGTSAYSLWDERIF</sequence>
<dbReference type="Pfam" id="PF05638">
    <property type="entry name" value="T6SS_HCP"/>
    <property type="match status" value="1"/>
</dbReference>
<proteinExistence type="predicted"/>
<dbReference type="GeneID" id="86999041"/>
<dbReference type="SUPFAM" id="SSF141452">
    <property type="entry name" value="Hcp1-like"/>
    <property type="match status" value="1"/>
</dbReference>
<dbReference type="Gene3D" id="2.30.110.20">
    <property type="entry name" value="Hcp1-like"/>
    <property type="match status" value="1"/>
</dbReference>
<dbReference type="EMBL" id="FLUA01000061">
    <property type="protein sequence ID" value="SBV68576.1"/>
    <property type="molecule type" value="Genomic_DNA"/>
</dbReference>
<dbReference type="PANTHER" id="PTHR34319">
    <property type="entry name" value="MAJOR EXPORTED PROTEIN"/>
    <property type="match status" value="1"/>
</dbReference>
<dbReference type="RefSeq" id="WP_003837826.1">
    <property type="nucleotide sequence ID" value="NZ_LT598672.1"/>
</dbReference>
<name>A0A212I2T1_9ENTR</name>